<dbReference type="GO" id="GO:0032153">
    <property type="term" value="C:cell division site"/>
    <property type="evidence" value="ECO:0007669"/>
    <property type="project" value="TreeGrafter"/>
</dbReference>
<feature type="transmembrane region" description="Helical" evidence="1">
    <location>
        <begin position="6"/>
        <end position="31"/>
    </location>
</feature>
<dbReference type="PROSITE" id="PS51724">
    <property type="entry name" value="SPOR"/>
    <property type="match status" value="1"/>
</dbReference>
<feature type="domain" description="SPOR" evidence="2">
    <location>
        <begin position="107"/>
        <end position="181"/>
    </location>
</feature>
<dbReference type="GO" id="GO:0032506">
    <property type="term" value="P:cytokinetic process"/>
    <property type="evidence" value="ECO:0007669"/>
    <property type="project" value="TreeGrafter"/>
</dbReference>
<accession>A0A2Z6I7Q0</accession>
<dbReference type="Gene3D" id="3.30.70.1070">
    <property type="entry name" value="Sporulation related repeat"/>
    <property type="match status" value="1"/>
</dbReference>
<organism evidence="3 4">
    <name type="scientific">Sutterella megalosphaeroides</name>
    <dbReference type="NCBI Taxonomy" id="2494234"/>
    <lineage>
        <taxon>Bacteria</taxon>
        <taxon>Pseudomonadati</taxon>
        <taxon>Pseudomonadota</taxon>
        <taxon>Betaproteobacteria</taxon>
        <taxon>Burkholderiales</taxon>
        <taxon>Sutterellaceae</taxon>
        <taxon>Sutterella</taxon>
    </lineage>
</organism>
<evidence type="ECO:0000259" key="2">
    <source>
        <dbReference type="PROSITE" id="PS51724"/>
    </source>
</evidence>
<evidence type="ECO:0000313" key="4">
    <source>
        <dbReference type="Proteomes" id="UP000271003"/>
    </source>
</evidence>
<protein>
    <recommendedName>
        <fullName evidence="2">SPOR domain-containing protein</fullName>
    </recommendedName>
</protein>
<dbReference type="OrthoDB" id="7063246at2"/>
<dbReference type="SUPFAM" id="SSF110997">
    <property type="entry name" value="Sporulation related repeat"/>
    <property type="match status" value="1"/>
</dbReference>
<keyword evidence="1" id="KW-1133">Transmembrane helix</keyword>
<dbReference type="EMBL" id="AP018786">
    <property type="protein sequence ID" value="BBF22379.1"/>
    <property type="molecule type" value="Genomic_DNA"/>
</dbReference>
<sequence length="183" mass="18625">MAKGGFSTGFAGFLIGVVTGLGIAAGAALLITNSPIPFVEKVEKVTADVDPSVALSGGVDPNARLNRNAAEVQGAARGGVATVTVPGTGSVDTAERDASGKAVAPGRVTPVTYWVQVGSYSSEDEAETGAAQLAMMGIGTKISSESGRWRVRVGPFDDKASAEEALNSLSDQGYQPLIAEQRQ</sequence>
<keyword evidence="1" id="KW-0812">Transmembrane</keyword>
<proteinExistence type="predicted"/>
<name>A0A2Z6I7Q0_9BURK</name>
<dbReference type="InterPro" id="IPR007730">
    <property type="entry name" value="SPOR-like_dom"/>
</dbReference>
<keyword evidence="4" id="KW-1185">Reference proteome</keyword>
<dbReference type="InterPro" id="IPR052521">
    <property type="entry name" value="Cell_div_SPOR-domain"/>
</dbReference>
<dbReference type="AlphaFoldDB" id="A0A2Z6I7Q0"/>
<dbReference type="Pfam" id="PF05036">
    <property type="entry name" value="SPOR"/>
    <property type="match status" value="1"/>
</dbReference>
<reference evidence="3 4" key="1">
    <citation type="journal article" date="2018" name="Int. J. Syst. Evol. Microbiol.">
        <title>Mesosutterella multiformis gen. nov., sp. nov., a member of the family Sutterellaceae and Sutterella megalosphaeroides sp. nov., isolated from human faeces.</title>
        <authorList>
            <person name="Sakamoto M."/>
            <person name="Ikeyama N."/>
            <person name="Kunihiro T."/>
            <person name="Iino T."/>
            <person name="Yuki M."/>
            <person name="Ohkuma M."/>
        </authorList>
    </citation>
    <scope>NUCLEOTIDE SEQUENCE [LARGE SCALE GENOMIC DNA]</scope>
    <source>
        <strain evidence="3 4">6FBBBH3</strain>
    </source>
</reference>
<dbReference type="GO" id="GO:0042834">
    <property type="term" value="F:peptidoglycan binding"/>
    <property type="evidence" value="ECO:0007669"/>
    <property type="project" value="InterPro"/>
</dbReference>
<dbReference type="Proteomes" id="UP000271003">
    <property type="component" value="Chromosome"/>
</dbReference>
<keyword evidence="1" id="KW-0472">Membrane</keyword>
<evidence type="ECO:0000256" key="1">
    <source>
        <dbReference type="SAM" id="Phobius"/>
    </source>
</evidence>
<dbReference type="KEGG" id="sutt:SUTMEG_02700"/>
<dbReference type="InterPro" id="IPR036680">
    <property type="entry name" value="SPOR-like_sf"/>
</dbReference>
<dbReference type="PANTHER" id="PTHR38687:SF1">
    <property type="entry name" value="CELL DIVISION PROTEIN DEDD"/>
    <property type="match status" value="1"/>
</dbReference>
<gene>
    <name evidence="3" type="ORF">SUTMEG_02700</name>
</gene>
<dbReference type="RefSeq" id="WP_120176057.1">
    <property type="nucleotide sequence ID" value="NZ_AP018786.1"/>
</dbReference>
<evidence type="ECO:0000313" key="3">
    <source>
        <dbReference type="EMBL" id="BBF22379.1"/>
    </source>
</evidence>
<dbReference type="GO" id="GO:0030428">
    <property type="term" value="C:cell septum"/>
    <property type="evidence" value="ECO:0007669"/>
    <property type="project" value="TreeGrafter"/>
</dbReference>
<dbReference type="PANTHER" id="PTHR38687">
    <property type="entry name" value="CELL DIVISION PROTEIN DEDD-RELATED"/>
    <property type="match status" value="1"/>
</dbReference>